<evidence type="ECO:0000313" key="3">
    <source>
        <dbReference type="Proteomes" id="UP000234366"/>
    </source>
</evidence>
<dbReference type="AlphaFoldDB" id="A0AAI8HQ57"/>
<sequence length="93" mass="11016">MKVNERIQYLLEMLNCAIRYDDSDSYDEIMSELKQTLLPTKTFDAKKAKKLIESQDMYRANLQELEKQNEQSSLTVIFKGEALQNYQLYKDSH</sequence>
<dbReference type="EMBL" id="CP025001">
    <property type="protein sequence ID" value="AUJ78141.1"/>
    <property type="molecule type" value="Genomic_DNA"/>
</dbReference>
<reference evidence="2 3" key="1">
    <citation type="submission" date="2017-11" db="EMBL/GenBank/DDBJ databases">
        <title>Genome sequence and genome mining of multiple bioactive secondary metabolites from a deep sea-derived Bacillus siamensis SCSIO 05746.</title>
        <authorList>
            <person name="Pan H.-Q."/>
            <person name="Ju J.-H."/>
        </authorList>
    </citation>
    <scope>NUCLEOTIDE SEQUENCE [LARGE SCALE GENOMIC DNA]</scope>
    <source>
        <strain evidence="2 3">SCSIO 05746</strain>
    </source>
</reference>
<gene>
    <name evidence="2" type="ORF">CWD84_15555</name>
</gene>
<dbReference type="Proteomes" id="UP000234366">
    <property type="component" value="Chromosome"/>
</dbReference>
<dbReference type="KEGG" id="bsia:CWD84_15555"/>
<evidence type="ECO:0000313" key="2">
    <source>
        <dbReference type="EMBL" id="AUJ78141.1"/>
    </source>
</evidence>
<protein>
    <submittedName>
        <fullName evidence="2">Uncharacterized protein</fullName>
    </submittedName>
</protein>
<evidence type="ECO:0000256" key="1">
    <source>
        <dbReference type="SAM" id="Coils"/>
    </source>
</evidence>
<dbReference type="RefSeq" id="WP_101605525.1">
    <property type="nucleotide sequence ID" value="NZ_CP025001.1"/>
</dbReference>
<name>A0AAI8HQ57_9BACI</name>
<accession>A0AAI8HQ57</accession>
<organism evidence="2 3">
    <name type="scientific">Bacillus siamensis</name>
    <dbReference type="NCBI Taxonomy" id="659243"/>
    <lineage>
        <taxon>Bacteria</taxon>
        <taxon>Bacillati</taxon>
        <taxon>Bacillota</taxon>
        <taxon>Bacilli</taxon>
        <taxon>Bacillales</taxon>
        <taxon>Bacillaceae</taxon>
        <taxon>Bacillus</taxon>
        <taxon>Bacillus amyloliquefaciens group</taxon>
    </lineage>
</organism>
<keyword evidence="3" id="KW-1185">Reference proteome</keyword>
<keyword evidence="1" id="KW-0175">Coiled coil</keyword>
<feature type="coiled-coil region" evidence="1">
    <location>
        <begin position="48"/>
        <end position="75"/>
    </location>
</feature>
<proteinExistence type="predicted"/>